<reference evidence="1" key="1">
    <citation type="submission" date="2022-07" db="EMBL/GenBank/DDBJ databases">
        <title>The genome of Lyophyllum shimeji provides insight into the initial evolution of ectomycorrhizal fungal genome.</title>
        <authorList>
            <person name="Kobayashi Y."/>
            <person name="Shibata T."/>
            <person name="Hirakawa H."/>
            <person name="Shigenobu S."/>
            <person name="Nishiyama T."/>
            <person name="Yamada A."/>
            <person name="Hasebe M."/>
            <person name="Kawaguchi M."/>
        </authorList>
    </citation>
    <scope>NUCLEOTIDE SEQUENCE</scope>
    <source>
        <strain evidence="1">AT787</strain>
    </source>
</reference>
<sequence length="111" mass="12232">MVDAPVTTVHARALAQTPPYAPPECNRNTSYARHPSVTSNTMDMSCFALWHVPAASSVPRYQVANIHLLFDRAWYASAAPLITSSYVTLLDYEYEGTAASASNHNSTCYLY</sequence>
<dbReference type="Proteomes" id="UP001063166">
    <property type="component" value="Unassembled WGS sequence"/>
</dbReference>
<dbReference type="EMBL" id="BRPK01000008">
    <property type="protein sequence ID" value="GLB40697.1"/>
    <property type="molecule type" value="Genomic_DNA"/>
</dbReference>
<evidence type="ECO:0000313" key="1">
    <source>
        <dbReference type="EMBL" id="GLB40697.1"/>
    </source>
</evidence>
<evidence type="ECO:0000313" key="2">
    <source>
        <dbReference type="Proteomes" id="UP001063166"/>
    </source>
</evidence>
<comment type="caution">
    <text evidence="1">The sequence shown here is derived from an EMBL/GenBank/DDBJ whole genome shotgun (WGS) entry which is preliminary data.</text>
</comment>
<name>A0A9P3PST3_LYOSH</name>
<keyword evidence="2" id="KW-1185">Reference proteome</keyword>
<gene>
    <name evidence="1" type="ORF">LshimejAT787_0805680</name>
</gene>
<accession>A0A9P3PST3</accession>
<proteinExistence type="predicted"/>
<protein>
    <submittedName>
        <fullName evidence="1">Uncharacterized protein</fullName>
    </submittedName>
</protein>
<dbReference type="AlphaFoldDB" id="A0A9P3PST3"/>
<organism evidence="1 2">
    <name type="scientific">Lyophyllum shimeji</name>
    <name type="common">Hon-shimeji</name>
    <name type="synonym">Tricholoma shimeji</name>
    <dbReference type="NCBI Taxonomy" id="47721"/>
    <lineage>
        <taxon>Eukaryota</taxon>
        <taxon>Fungi</taxon>
        <taxon>Dikarya</taxon>
        <taxon>Basidiomycota</taxon>
        <taxon>Agaricomycotina</taxon>
        <taxon>Agaricomycetes</taxon>
        <taxon>Agaricomycetidae</taxon>
        <taxon>Agaricales</taxon>
        <taxon>Tricholomatineae</taxon>
        <taxon>Lyophyllaceae</taxon>
        <taxon>Lyophyllum</taxon>
    </lineage>
</organism>